<evidence type="ECO:0008006" key="3">
    <source>
        <dbReference type="Google" id="ProtNLM"/>
    </source>
</evidence>
<dbReference type="InterPro" id="IPR029046">
    <property type="entry name" value="LolA/LolB/LppX"/>
</dbReference>
<dbReference type="STRING" id="65393.PCC7424_3839"/>
<dbReference type="KEGG" id="cyc:PCC7424_3839"/>
<dbReference type="RefSeq" id="WP_015955812.1">
    <property type="nucleotide sequence ID" value="NC_011729.1"/>
</dbReference>
<dbReference type="OrthoDB" id="116979at2"/>
<dbReference type="eggNOG" id="COG3900">
    <property type="taxonomic scope" value="Bacteria"/>
</dbReference>
<dbReference type="EMBL" id="CP001291">
    <property type="protein sequence ID" value="ACK72220.1"/>
    <property type="molecule type" value="Genomic_DNA"/>
</dbReference>
<organism evidence="1 2">
    <name type="scientific">Gloeothece citriformis (strain PCC 7424)</name>
    <name type="common">Cyanothece sp. (strain PCC 7424)</name>
    <dbReference type="NCBI Taxonomy" id="65393"/>
    <lineage>
        <taxon>Bacteria</taxon>
        <taxon>Bacillati</taxon>
        <taxon>Cyanobacteriota</taxon>
        <taxon>Cyanophyceae</taxon>
        <taxon>Oscillatoriophycideae</taxon>
        <taxon>Chroococcales</taxon>
        <taxon>Aphanothecaceae</taxon>
        <taxon>Gloeothece</taxon>
        <taxon>Gloeothece citriformis</taxon>
    </lineage>
</organism>
<dbReference type="HOGENOM" id="CLU_074811_2_0_3"/>
<name>B7KJD6_GLOC7</name>
<reference evidence="2" key="1">
    <citation type="journal article" date="2011" name="MBio">
        <title>Novel metabolic attributes of the genus Cyanothece, comprising a group of unicellular nitrogen-fixing Cyanobacteria.</title>
        <authorList>
            <person name="Bandyopadhyay A."/>
            <person name="Elvitigala T."/>
            <person name="Welsh E."/>
            <person name="Stockel J."/>
            <person name="Liberton M."/>
            <person name="Min H."/>
            <person name="Sherman L.A."/>
            <person name="Pakrasi H.B."/>
        </authorList>
    </citation>
    <scope>NUCLEOTIDE SEQUENCE [LARGE SCALE GENOMIC DNA]</scope>
    <source>
        <strain evidence="2">PCC 7424</strain>
    </source>
</reference>
<dbReference type="SUPFAM" id="SSF89392">
    <property type="entry name" value="Prokaryotic lipoproteins and lipoprotein localization factors"/>
    <property type="match status" value="1"/>
</dbReference>
<protein>
    <recommendedName>
        <fullName evidence="3">Periplasmic protein</fullName>
    </recommendedName>
</protein>
<accession>B7KJD6</accession>
<dbReference type="Proteomes" id="UP000002384">
    <property type="component" value="Chromosome"/>
</dbReference>
<dbReference type="Gene3D" id="2.50.20.10">
    <property type="entry name" value="Lipoprotein localisation LolA/LolB/LppX"/>
    <property type="match status" value="1"/>
</dbReference>
<dbReference type="Pfam" id="PF09865">
    <property type="entry name" value="DUF2092"/>
    <property type="match status" value="1"/>
</dbReference>
<evidence type="ECO:0000313" key="1">
    <source>
        <dbReference type="EMBL" id="ACK72220.1"/>
    </source>
</evidence>
<dbReference type="InterPro" id="IPR019207">
    <property type="entry name" value="DUF2092"/>
</dbReference>
<keyword evidence="2" id="KW-1185">Reference proteome</keyword>
<sequence>MFSLRRLSPFIMTGLTLLGVPLVTPAQTQPNLAIDPRAEQILRQATDYLKASQNYSFQAKITFDDVMPPDLKLQYHAIAQMWVERPSRLRIDYVGDRRNVSFYYNGKDFTLFDKGENLYGNFTAPPTIDATLNKTLQDFGFLVPLADFAYSDPTQILTRNVKSGLYLGLVSFNGIPTHHLAFTEENIDWQIWIEDGKRPLIHKLVITYKNLTAAPQYIAEFTHWDINNKPQNNNFFSFQAPDNAIKIDFLPSN</sequence>
<evidence type="ECO:0000313" key="2">
    <source>
        <dbReference type="Proteomes" id="UP000002384"/>
    </source>
</evidence>
<dbReference type="AlphaFoldDB" id="B7KJD6"/>
<gene>
    <name evidence="1" type="ordered locus">PCC7424_3839</name>
</gene>
<proteinExistence type="predicted"/>